<evidence type="ECO:0000313" key="6">
    <source>
        <dbReference type="Proteomes" id="UP000655037"/>
    </source>
</evidence>
<dbReference type="Proteomes" id="UP000655037">
    <property type="component" value="Unassembled WGS sequence"/>
</dbReference>
<dbReference type="RefSeq" id="WP_156536559.1">
    <property type="nucleotide sequence ID" value="NZ_JACXXJ020000005.1"/>
</dbReference>
<keyword evidence="3" id="KW-0804">Transcription</keyword>
<evidence type="ECO:0000256" key="2">
    <source>
        <dbReference type="ARBA" id="ARBA00023125"/>
    </source>
</evidence>
<protein>
    <submittedName>
        <fullName evidence="5">MerR family DNA-binding transcriptional regulator</fullName>
    </submittedName>
</protein>
<evidence type="ECO:0000259" key="4">
    <source>
        <dbReference type="PROSITE" id="PS50937"/>
    </source>
</evidence>
<keyword evidence="1" id="KW-0805">Transcription regulation</keyword>
<dbReference type="AlphaFoldDB" id="A0AAE2RC36"/>
<evidence type="ECO:0000256" key="3">
    <source>
        <dbReference type="ARBA" id="ARBA00023163"/>
    </source>
</evidence>
<proteinExistence type="predicted"/>
<gene>
    <name evidence="5" type="ORF">IEI95_015015</name>
</gene>
<dbReference type="EMBL" id="JACXXJ020000005">
    <property type="protein sequence ID" value="MBF2715528.1"/>
    <property type="molecule type" value="Genomic_DNA"/>
</dbReference>
<dbReference type="Pfam" id="PF00376">
    <property type="entry name" value="MerR"/>
    <property type="match status" value="1"/>
</dbReference>
<dbReference type="GO" id="GO:0003677">
    <property type="term" value="F:DNA binding"/>
    <property type="evidence" value="ECO:0007669"/>
    <property type="project" value="UniProtKB-KW"/>
</dbReference>
<evidence type="ECO:0000313" key="5">
    <source>
        <dbReference type="EMBL" id="MBF2715528.1"/>
    </source>
</evidence>
<dbReference type="PRINTS" id="PR00040">
    <property type="entry name" value="HTHMERR"/>
</dbReference>
<dbReference type="PANTHER" id="PTHR30204:SF92">
    <property type="entry name" value="HTH-TYPE TRANSCRIPTIONAL REGULATOR ZNTR"/>
    <property type="match status" value="1"/>
</dbReference>
<dbReference type="PANTHER" id="PTHR30204">
    <property type="entry name" value="REDOX-CYCLING DRUG-SENSING TRANSCRIPTIONAL ACTIVATOR SOXR"/>
    <property type="match status" value="1"/>
</dbReference>
<dbReference type="InterPro" id="IPR009061">
    <property type="entry name" value="DNA-bd_dom_put_sf"/>
</dbReference>
<dbReference type="InterPro" id="IPR015358">
    <property type="entry name" value="Tscrpt_reg_MerR_DNA-bd"/>
</dbReference>
<dbReference type="Gene3D" id="1.10.1660.10">
    <property type="match status" value="1"/>
</dbReference>
<dbReference type="InterPro" id="IPR047057">
    <property type="entry name" value="MerR_fam"/>
</dbReference>
<dbReference type="SUPFAM" id="SSF46955">
    <property type="entry name" value="Putative DNA-binding domain"/>
    <property type="match status" value="1"/>
</dbReference>
<dbReference type="Pfam" id="PF09278">
    <property type="entry name" value="MerR-DNA-bind"/>
    <property type="match status" value="1"/>
</dbReference>
<dbReference type="SMART" id="SM00422">
    <property type="entry name" value="HTH_MERR"/>
    <property type="match status" value="1"/>
</dbReference>
<dbReference type="GO" id="GO:0003700">
    <property type="term" value="F:DNA-binding transcription factor activity"/>
    <property type="evidence" value="ECO:0007669"/>
    <property type="project" value="InterPro"/>
</dbReference>
<feature type="domain" description="HTH merR-type" evidence="4">
    <location>
        <begin position="1"/>
        <end position="68"/>
    </location>
</feature>
<reference evidence="5" key="1">
    <citation type="submission" date="2020-11" db="EMBL/GenBank/DDBJ databases">
        <title>Agrobacterium vitis strain K377 genome.</title>
        <authorList>
            <person name="Xi H."/>
        </authorList>
    </citation>
    <scope>NUCLEOTIDE SEQUENCE</scope>
    <source>
        <strain evidence="5">K377</strain>
    </source>
</reference>
<dbReference type="PROSITE" id="PS50937">
    <property type="entry name" value="HTH_MERR_2"/>
    <property type="match status" value="1"/>
</dbReference>
<sequence length="126" mass="14223">MRIGEFARQTGTSIRMLRYYEAEGLLTPTRTASGYRDYGQAEKNVIERIKLLGAAGMTLPVILQFLPCALDARAEFEPCDELRSILRQHVALVDQRVDKLVQSRTLLSELLTTLDEQDPNLVETQA</sequence>
<organism evidence="5 6">
    <name type="scientific">Agrobacterium vitis</name>
    <name type="common">Rhizobium vitis</name>
    <dbReference type="NCBI Taxonomy" id="373"/>
    <lineage>
        <taxon>Bacteria</taxon>
        <taxon>Pseudomonadati</taxon>
        <taxon>Pseudomonadota</taxon>
        <taxon>Alphaproteobacteria</taxon>
        <taxon>Hyphomicrobiales</taxon>
        <taxon>Rhizobiaceae</taxon>
        <taxon>Rhizobium/Agrobacterium group</taxon>
        <taxon>Agrobacterium</taxon>
    </lineage>
</organism>
<dbReference type="InterPro" id="IPR000551">
    <property type="entry name" value="MerR-type_HTH_dom"/>
</dbReference>
<name>A0AAE2RC36_AGRVI</name>
<comment type="caution">
    <text evidence="5">The sequence shown here is derived from an EMBL/GenBank/DDBJ whole genome shotgun (WGS) entry which is preliminary data.</text>
</comment>
<evidence type="ECO:0000256" key="1">
    <source>
        <dbReference type="ARBA" id="ARBA00023015"/>
    </source>
</evidence>
<accession>A0AAE2RC36</accession>
<keyword evidence="2 5" id="KW-0238">DNA-binding</keyword>